<dbReference type="KEGG" id="cte:CT0875"/>
<sequence length="110" mass="12824">MHLVVRYSVDQGRKHLFDLRRSVDHIGQCFVIDPVLRDFRSYRNNSEGRFLITLYVLENRCETARRVTALRRGTNEVLPKKTSSKISIFFPENDQIIAGFTLKSLFNGSF</sequence>
<evidence type="ECO:0000313" key="1">
    <source>
        <dbReference type="EMBL" id="AAM72110.1"/>
    </source>
</evidence>
<protein>
    <submittedName>
        <fullName evidence="1">Uncharacterized protein</fullName>
    </submittedName>
</protein>
<dbReference type="EnsemblBacteria" id="AAM72110">
    <property type="protein sequence ID" value="AAM72110"/>
    <property type="gene ID" value="CT0875"/>
</dbReference>
<dbReference type="AlphaFoldDB" id="Q8KE18"/>
<gene>
    <name evidence="1" type="ordered locus">CT0875</name>
</gene>
<keyword evidence="2" id="KW-1185">Reference proteome</keyword>
<accession>Q8KE18</accession>
<name>Q8KE18_CHLTE</name>
<dbReference type="EMBL" id="AE006470">
    <property type="protein sequence ID" value="AAM72110.1"/>
    <property type="molecule type" value="Genomic_DNA"/>
</dbReference>
<reference evidence="1 2" key="1">
    <citation type="journal article" date="2002" name="Proc. Natl. Acad. Sci. U.S.A.">
        <title>The complete genome sequence of Chlorobium tepidum TLS, a photosynthetic, anaerobic, green-sulfur bacterium.</title>
        <authorList>
            <person name="Eisen J.A."/>
            <person name="Nelson K.E."/>
            <person name="Paulsen I.T."/>
            <person name="Heidelberg J.F."/>
            <person name="Wu M."/>
            <person name="Dodson R.J."/>
            <person name="Deboy R."/>
            <person name="Gwinn M.L."/>
            <person name="Nelson W.C."/>
            <person name="Haft D.H."/>
            <person name="Hickey E.K."/>
            <person name="Peterson J.D."/>
            <person name="Durkin A.S."/>
            <person name="Kolonay J.L."/>
            <person name="Yang F."/>
            <person name="Holt I."/>
            <person name="Umayam L.A."/>
            <person name="Mason T."/>
            <person name="Brenner M."/>
            <person name="Shea T.P."/>
            <person name="Parksey D."/>
            <person name="Nierman W.C."/>
            <person name="Feldblyum T.V."/>
            <person name="Hansen C.L."/>
            <person name="Craven M.B."/>
            <person name="Radune D."/>
            <person name="Vamathevan J."/>
            <person name="Khouri H."/>
            <person name="White O."/>
            <person name="Gruber T.M."/>
            <person name="Ketchum K.A."/>
            <person name="Venter J.C."/>
            <person name="Tettelin H."/>
            <person name="Bryant D.A."/>
            <person name="Fraser C.M."/>
        </authorList>
    </citation>
    <scope>NUCLEOTIDE SEQUENCE [LARGE SCALE GENOMIC DNA]</scope>
    <source>
        <strain evidence="2">ATCC 49652 / DSM 12025 / NBRC 103806 / TLS</strain>
    </source>
</reference>
<proteinExistence type="predicted"/>
<dbReference type="Proteomes" id="UP000001007">
    <property type="component" value="Chromosome"/>
</dbReference>
<evidence type="ECO:0000313" key="2">
    <source>
        <dbReference type="Proteomes" id="UP000001007"/>
    </source>
</evidence>
<dbReference type="HOGENOM" id="CLU_2166496_0_0_10"/>
<organism evidence="1 2">
    <name type="scientific">Chlorobaculum tepidum (strain ATCC 49652 / DSM 12025 / NBRC 103806 / TLS)</name>
    <name type="common">Chlorobium tepidum</name>
    <dbReference type="NCBI Taxonomy" id="194439"/>
    <lineage>
        <taxon>Bacteria</taxon>
        <taxon>Pseudomonadati</taxon>
        <taxon>Chlorobiota</taxon>
        <taxon>Chlorobiia</taxon>
        <taxon>Chlorobiales</taxon>
        <taxon>Chlorobiaceae</taxon>
        <taxon>Chlorobaculum</taxon>
    </lineage>
</organism>
<dbReference type="STRING" id="194439.CT0875"/>